<comment type="subcellular location">
    <subcellularLocation>
        <location evidence="3">Cytoplasm</location>
    </subcellularLocation>
</comment>
<dbReference type="GO" id="GO:0046872">
    <property type="term" value="F:metal ion binding"/>
    <property type="evidence" value="ECO:0007669"/>
    <property type="project" value="UniProtKB-KW"/>
</dbReference>
<proteinExistence type="inferred from homology"/>
<evidence type="ECO:0000256" key="2">
    <source>
        <dbReference type="ARBA" id="ARBA00001947"/>
    </source>
</evidence>
<sequence length="195" mass="22567">MWDPDRKNKILMMKNTLKIDKGWLTNTRKVVSPHFDARPNPQDISLLIIHYISLPPEQFGGSYIDDFFQGKLDPNRHPYFAEISTLRVSAHCLINRAGEITQYVNFNDRAWHAGISCFEGREKCNDFAIGIELEGSNEQPFTTQQYASLQRLTLEIMRAYPLITKERIVGHCDVSPERKIDPGQYFDWATYLGQL</sequence>
<dbReference type="Proteomes" id="UP000253728">
    <property type="component" value="Unassembled WGS sequence"/>
</dbReference>
<comment type="catalytic activity">
    <reaction evidence="1">
        <text>Hydrolyzes the link between N-acetylmuramoyl residues and L-amino acid residues in certain cell-wall glycopeptides.</text>
        <dbReference type="EC" id="3.5.1.28"/>
    </reaction>
</comment>
<dbReference type="CDD" id="cd06583">
    <property type="entry name" value="PGRP"/>
    <property type="match status" value="1"/>
</dbReference>
<keyword evidence="10" id="KW-0961">Cell wall biogenesis/degradation</keyword>
<dbReference type="GO" id="GO:0009254">
    <property type="term" value="P:peptidoglycan turnover"/>
    <property type="evidence" value="ECO:0007669"/>
    <property type="project" value="TreeGrafter"/>
</dbReference>
<keyword evidence="6" id="KW-0963">Cytoplasm</keyword>
<evidence type="ECO:0000256" key="5">
    <source>
        <dbReference type="ARBA" id="ARBA00011901"/>
    </source>
</evidence>
<dbReference type="NCBIfam" id="NF008758">
    <property type="entry name" value="PRK11789.1"/>
    <property type="match status" value="1"/>
</dbReference>
<organism evidence="14 15">
    <name type="scientific">Aggregatibacter aphrophilus</name>
    <name type="common">Haemophilus aphrophilus</name>
    <dbReference type="NCBI Taxonomy" id="732"/>
    <lineage>
        <taxon>Bacteria</taxon>
        <taxon>Pseudomonadati</taxon>
        <taxon>Pseudomonadota</taxon>
        <taxon>Gammaproteobacteria</taxon>
        <taxon>Pasteurellales</taxon>
        <taxon>Pasteurellaceae</taxon>
        <taxon>Aggregatibacter</taxon>
    </lineage>
</organism>
<dbReference type="Pfam" id="PF01510">
    <property type="entry name" value="Amidase_2"/>
    <property type="match status" value="1"/>
</dbReference>
<evidence type="ECO:0000256" key="9">
    <source>
        <dbReference type="ARBA" id="ARBA00022833"/>
    </source>
</evidence>
<evidence type="ECO:0000313" key="15">
    <source>
        <dbReference type="Proteomes" id="UP000253728"/>
    </source>
</evidence>
<evidence type="ECO:0000256" key="12">
    <source>
        <dbReference type="ARBA" id="ARBA00042615"/>
    </source>
</evidence>
<keyword evidence="8 14" id="KW-0378">Hydrolase</keyword>
<name>A0A336NCS9_AGGAP</name>
<dbReference type="GO" id="GO:0071555">
    <property type="term" value="P:cell wall organization"/>
    <property type="evidence" value="ECO:0007669"/>
    <property type="project" value="UniProtKB-KW"/>
</dbReference>
<gene>
    <name evidence="14" type="primary">ampD</name>
    <name evidence="14" type="ORF">NCTC5908_00548</name>
</gene>
<dbReference type="SUPFAM" id="SSF55846">
    <property type="entry name" value="N-acetylmuramoyl-L-alanine amidase-like"/>
    <property type="match status" value="1"/>
</dbReference>
<evidence type="ECO:0000259" key="13">
    <source>
        <dbReference type="SMART" id="SM00644"/>
    </source>
</evidence>
<dbReference type="GO" id="GO:0009253">
    <property type="term" value="P:peptidoglycan catabolic process"/>
    <property type="evidence" value="ECO:0007669"/>
    <property type="project" value="InterPro"/>
</dbReference>
<dbReference type="FunFam" id="3.40.80.10:FF:000002">
    <property type="entry name" value="1,6-anhydro-N-acetylmuramyl-L-alanine amidase"/>
    <property type="match status" value="1"/>
</dbReference>
<dbReference type="InterPro" id="IPR002502">
    <property type="entry name" value="Amidase_domain"/>
</dbReference>
<evidence type="ECO:0000256" key="1">
    <source>
        <dbReference type="ARBA" id="ARBA00001561"/>
    </source>
</evidence>
<evidence type="ECO:0000256" key="11">
    <source>
        <dbReference type="ARBA" id="ARBA00039257"/>
    </source>
</evidence>
<evidence type="ECO:0000256" key="4">
    <source>
        <dbReference type="ARBA" id="ARBA00007553"/>
    </source>
</evidence>
<evidence type="ECO:0000313" key="14">
    <source>
        <dbReference type="EMBL" id="SSY93781.1"/>
    </source>
</evidence>
<keyword evidence="7" id="KW-0479">Metal-binding</keyword>
<dbReference type="AlphaFoldDB" id="A0A336NCS9"/>
<dbReference type="PANTHER" id="PTHR30417">
    <property type="entry name" value="N-ACETYLMURAMOYL-L-ALANINE AMIDASE AMID"/>
    <property type="match status" value="1"/>
</dbReference>
<dbReference type="GO" id="GO:0008745">
    <property type="term" value="F:N-acetylmuramoyl-L-alanine amidase activity"/>
    <property type="evidence" value="ECO:0007669"/>
    <property type="project" value="UniProtKB-EC"/>
</dbReference>
<dbReference type="InterPro" id="IPR036505">
    <property type="entry name" value="Amidase/PGRP_sf"/>
</dbReference>
<dbReference type="GO" id="GO:0005737">
    <property type="term" value="C:cytoplasm"/>
    <property type="evidence" value="ECO:0007669"/>
    <property type="project" value="UniProtKB-SubCell"/>
</dbReference>
<evidence type="ECO:0000256" key="6">
    <source>
        <dbReference type="ARBA" id="ARBA00022490"/>
    </source>
</evidence>
<dbReference type="STRING" id="732.ADJ80_00015"/>
<evidence type="ECO:0000256" key="7">
    <source>
        <dbReference type="ARBA" id="ARBA00022723"/>
    </source>
</evidence>
<dbReference type="PANTHER" id="PTHR30417:SF4">
    <property type="entry name" value="1,6-ANHYDRO-N-ACETYLMURAMYL-L-ALANINE AMIDASE AMPD"/>
    <property type="match status" value="1"/>
</dbReference>
<dbReference type="InterPro" id="IPR051206">
    <property type="entry name" value="NAMLAA_amidase_2"/>
</dbReference>
<dbReference type="SMART" id="SM00644">
    <property type="entry name" value="Ami_2"/>
    <property type="match status" value="1"/>
</dbReference>
<keyword evidence="9" id="KW-0862">Zinc</keyword>
<accession>A0A336NCS9</accession>
<evidence type="ECO:0000256" key="10">
    <source>
        <dbReference type="ARBA" id="ARBA00023316"/>
    </source>
</evidence>
<comment type="cofactor">
    <cofactor evidence="2">
        <name>Zn(2+)</name>
        <dbReference type="ChEBI" id="CHEBI:29105"/>
    </cofactor>
</comment>
<dbReference type="EC" id="3.5.1.28" evidence="5"/>
<feature type="domain" description="N-acetylmuramoyl-L-alanine amidase" evidence="13">
    <location>
        <begin position="32"/>
        <end position="183"/>
    </location>
</feature>
<dbReference type="EMBL" id="UFSP01000001">
    <property type="protein sequence ID" value="SSY93781.1"/>
    <property type="molecule type" value="Genomic_DNA"/>
</dbReference>
<protein>
    <recommendedName>
        <fullName evidence="11">1,6-anhydro-N-acetylmuramyl-L-alanine amidase AmpD</fullName>
        <ecNumber evidence="5">3.5.1.28</ecNumber>
    </recommendedName>
    <alternativeName>
        <fullName evidence="12">N-acetylmuramoyl-L-alanine amidase</fullName>
    </alternativeName>
</protein>
<evidence type="ECO:0000256" key="8">
    <source>
        <dbReference type="ARBA" id="ARBA00022801"/>
    </source>
</evidence>
<evidence type="ECO:0000256" key="3">
    <source>
        <dbReference type="ARBA" id="ARBA00004496"/>
    </source>
</evidence>
<dbReference type="Gene3D" id="3.40.80.10">
    <property type="entry name" value="Peptidoglycan recognition protein-like"/>
    <property type="match status" value="1"/>
</dbReference>
<reference evidence="14 15" key="1">
    <citation type="submission" date="2018-06" db="EMBL/GenBank/DDBJ databases">
        <authorList>
            <consortium name="Pathogen Informatics"/>
            <person name="Doyle S."/>
        </authorList>
    </citation>
    <scope>NUCLEOTIDE SEQUENCE [LARGE SCALE GENOMIC DNA]</scope>
    <source>
        <strain evidence="14 15">NCTC5908</strain>
    </source>
</reference>
<comment type="similarity">
    <text evidence="4">Belongs to the N-acetylmuramoyl-L-alanine amidase 2 family.</text>
</comment>